<comment type="caution">
    <text evidence="2">The sequence shown here is derived from an EMBL/GenBank/DDBJ whole genome shotgun (WGS) entry which is preliminary data.</text>
</comment>
<evidence type="ECO:0000313" key="3">
    <source>
        <dbReference type="Proteomes" id="UP000789901"/>
    </source>
</evidence>
<keyword evidence="3" id="KW-1185">Reference proteome</keyword>
<feature type="non-terminal residue" evidence="2">
    <location>
        <position position="1"/>
    </location>
</feature>
<dbReference type="EMBL" id="CAJVQB010094053">
    <property type="protein sequence ID" value="CAG8848932.1"/>
    <property type="molecule type" value="Genomic_DNA"/>
</dbReference>
<evidence type="ECO:0000256" key="1">
    <source>
        <dbReference type="SAM" id="MobiDB-lite"/>
    </source>
</evidence>
<gene>
    <name evidence="2" type="ORF">GMARGA_LOCUS39432</name>
</gene>
<accession>A0ABN7X6Z7</accession>
<proteinExistence type="predicted"/>
<sequence>AENLASVDLPVSESAYDNLFTNMLTRRFLNNTELKMDSGEICSWASAQRRNEEPHRKKIFLDSLDLSITMRDILHAFFKSNANSPSEDLHKIFILGVQSWGWTYQVLAIDCKGTNICRYGKLCTTALPNSIRTLACLEKFYIEMKNVKATLHSICNKANDIALFHARAYRRKRIGKDREEHDNLDIGGWFGKTTGTPTSKKSRTLEYGSSKTSRTLEYDSSA</sequence>
<reference evidence="2 3" key="1">
    <citation type="submission" date="2021-06" db="EMBL/GenBank/DDBJ databases">
        <authorList>
            <person name="Kallberg Y."/>
            <person name="Tangrot J."/>
            <person name="Rosling A."/>
        </authorList>
    </citation>
    <scope>NUCLEOTIDE SEQUENCE [LARGE SCALE GENOMIC DNA]</scope>
    <source>
        <strain evidence="2 3">120-4 pot B 10/14</strain>
    </source>
</reference>
<organism evidence="2 3">
    <name type="scientific">Gigaspora margarita</name>
    <dbReference type="NCBI Taxonomy" id="4874"/>
    <lineage>
        <taxon>Eukaryota</taxon>
        <taxon>Fungi</taxon>
        <taxon>Fungi incertae sedis</taxon>
        <taxon>Mucoromycota</taxon>
        <taxon>Glomeromycotina</taxon>
        <taxon>Glomeromycetes</taxon>
        <taxon>Diversisporales</taxon>
        <taxon>Gigasporaceae</taxon>
        <taxon>Gigaspora</taxon>
    </lineage>
</organism>
<feature type="compositionally biased region" description="Polar residues" evidence="1">
    <location>
        <begin position="207"/>
        <end position="222"/>
    </location>
</feature>
<evidence type="ECO:0000313" key="2">
    <source>
        <dbReference type="EMBL" id="CAG8848932.1"/>
    </source>
</evidence>
<protein>
    <submittedName>
        <fullName evidence="2">44725_t:CDS:1</fullName>
    </submittedName>
</protein>
<feature type="region of interest" description="Disordered" evidence="1">
    <location>
        <begin position="191"/>
        <end position="222"/>
    </location>
</feature>
<dbReference type="Proteomes" id="UP000789901">
    <property type="component" value="Unassembled WGS sequence"/>
</dbReference>
<name>A0ABN7X6Z7_GIGMA</name>